<name>A0A1J4PQV0_9ACTN</name>
<dbReference type="InterPro" id="IPR011576">
    <property type="entry name" value="Pyridox_Oxase_N"/>
</dbReference>
<feature type="domain" description="Pyridoxamine 5'-phosphate oxidase N-terminal" evidence="1">
    <location>
        <begin position="44"/>
        <end position="138"/>
    </location>
</feature>
<dbReference type="Proteomes" id="UP000034838">
    <property type="component" value="Unassembled WGS sequence"/>
</dbReference>
<gene>
    <name evidence="2" type="ORF">VT52_034030</name>
</gene>
<evidence type="ECO:0000259" key="1">
    <source>
        <dbReference type="Pfam" id="PF01243"/>
    </source>
</evidence>
<organism evidence="2 3">
    <name type="scientific">Streptomyces malaysiense</name>
    <dbReference type="NCBI Taxonomy" id="1428626"/>
    <lineage>
        <taxon>Bacteria</taxon>
        <taxon>Bacillati</taxon>
        <taxon>Actinomycetota</taxon>
        <taxon>Actinomycetes</taxon>
        <taxon>Kitasatosporales</taxon>
        <taxon>Streptomycetaceae</taxon>
        <taxon>Streptomyces</taxon>
    </lineage>
</organism>
<keyword evidence="3" id="KW-1185">Reference proteome</keyword>
<dbReference type="Gene3D" id="2.30.110.10">
    <property type="entry name" value="Electron Transport, Fmn-binding Protein, Chain A"/>
    <property type="match status" value="1"/>
</dbReference>
<accession>A0A1J4PQV0</accession>
<dbReference type="PANTHER" id="PTHR42815">
    <property type="entry name" value="FAD-BINDING, PUTATIVE (AFU_ORTHOLOGUE AFUA_6G07600)-RELATED"/>
    <property type="match status" value="1"/>
</dbReference>
<dbReference type="RefSeq" id="WP_046426238.1">
    <property type="nucleotide sequence ID" value="NZ_LBDA02000128.1"/>
</dbReference>
<comment type="caution">
    <text evidence="2">The sequence shown here is derived from an EMBL/GenBank/DDBJ whole genome shotgun (WGS) entry which is preliminary data.</text>
</comment>
<protein>
    <submittedName>
        <fullName evidence="2">Pyridoxamine 5-phosphate oxidase</fullName>
    </submittedName>
</protein>
<proteinExistence type="predicted"/>
<dbReference type="OrthoDB" id="9790331at2"/>
<reference evidence="2" key="1">
    <citation type="submission" date="2016-10" db="EMBL/GenBank/DDBJ databases">
        <title>Genome sequence of Streptomyces malaysiense MUSC 136.</title>
        <authorList>
            <person name="Lee L.-H."/>
            <person name="Ser H.-L."/>
        </authorList>
    </citation>
    <scope>NUCLEOTIDE SEQUENCE [LARGE SCALE GENOMIC DNA]</scope>
    <source>
        <strain evidence="2">MUSC 136</strain>
    </source>
</reference>
<dbReference type="EMBL" id="LBDA02000128">
    <property type="protein sequence ID" value="OIK23161.1"/>
    <property type="molecule type" value="Genomic_DNA"/>
</dbReference>
<dbReference type="SUPFAM" id="SSF50475">
    <property type="entry name" value="FMN-binding split barrel"/>
    <property type="match status" value="1"/>
</dbReference>
<evidence type="ECO:0000313" key="3">
    <source>
        <dbReference type="Proteomes" id="UP000034838"/>
    </source>
</evidence>
<evidence type="ECO:0000313" key="2">
    <source>
        <dbReference type="EMBL" id="OIK23161.1"/>
    </source>
</evidence>
<dbReference type="AlphaFoldDB" id="A0A1J4PQV0"/>
<dbReference type="Pfam" id="PF01243">
    <property type="entry name" value="PNPOx_N"/>
    <property type="match status" value="1"/>
</dbReference>
<dbReference type="InterPro" id="IPR012349">
    <property type="entry name" value="Split_barrel_FMN-bd"/>
</dbReference>
<dbReference type="PANTHER" id="PTHR42815:SF2">
    <property type="entry name" value="FAD-BINDING, PUTATIVE (AFU_ORTHOLOGUE AFUA_6G07600)-RELATED"/>
    <property type="match status" value="1"/>
</dbReference>
<sequence>MTRFARIAYTDTVRGVQERNGSAHAMLRQLDGPDEPDPLGPVEQQFIAERDSFYLATVSDTGWPYIQHRGGPPGFLHVLDEHTIAFADVGGNRQFITTGNLRHNDKVALFLMDYAYRARLKLFGRARWHDADEAPELAERLARPRTDGRLERLVTITVEGLSWNCPKHITPRFSRAELDEVLQPVRDEITRLREVNQALDSKDTL</sequence>